<keyword evidence="2" id="KW-1185">Reference proteome</keyword>
<accession>A0ABT3H6S3</accession>
<comment type="caution">
    <text evidence="1">The sequence shown here is derived from an EMBL/GenBank/DDBJ whole genome shotgun (WGS) entry which is preliminary data.</text>
</comment>
<dbReference type="RefSeq" id="WP_264599757.1">
    <property type="nucleotide sequence ID" value="NZ_JAOQNS010000001.1"/>
</dbReference>
<dbReference type="Pfam" id="PF05013">
    <property type="entry name" value="FGase"/>
    <property type="match status" value="1"/>
</dbReference>
<evidence type="ECO:0000313" key="1">
    <source>
        <dbReference type="EMBL" id="MCW2306088.1"/>
    </source>
</evidence>
<dbReference type="SUPFAM" id="SSF53187">
    <property type="entry name" value="Zn-dependent exopeptidases"/>
    <property type="match status" value="1"/>
</dbReference>
<dbReference type="EMBL" id="JAOQNS010000001">
    <property type="protein sequence ID" value="MCW2306088.1"/>
    <property type="molecule type" value="Genomic_DNA"/>
</dbReference>
<gene>
    <name evidence="1" type="ORF">M2319_000404</name>
</gene>
<organism evidence="1 2">
    <name type="scientific">Rhodobium gokarnense</name>
    <dbReference type="NCBI Taxonomy" id="364296"/>
    <lineage>
        <taxon>Bacteria</taxon>
        <taxon>Pseudomonadati</taxon>
        <taxon>Pseudomonadota</taxon>
        <taxon>Alphaproteobacteria</taxon>
        <taxon>Hyphomicrobiales</taxon>
        <taxon>Rhodobiaceae</taxon>
        <taxon>Rhodobium</taxon>
    </lineage>
</organism>
<protein>
    <submittedName>
        <fullName evidence="1">N-formylglutamate amidohydrolase</fullName>
    </submittedName>
</protein>
<sequence>MKIIENFDDSPPFDVIRPAAHEIPFVFNSPHSGHDYPEAFLEASRLCENTIRRSEDSFVDELFAAAIARGAPMLRARFPRAYLDVNREPYELDPAMIDGELPRYANSRSPRVASGLGTIARIVAERQEIYIDRLPLSDAMRRIEMLYKPYHAALRRILAETHVRFGHAVLIDCHSMPSVVRGQDRWRRPDFVIGDRFGTSCSDIVSDTAARVLRGLGYSVARNKPYAGGFITEHYGRPAQGLHALQVEVNRALYMDERTYERAAGWGRLERDIATFIDAMADIDLGGFIPQSQAAE</sequence>
<proteinExistence type="predicted"/>
<dbReference type="InterPro" id="IPR007709">
    <property type="entry name" value="N-FG_amidohydro"/>
</dbReference>
<dbReference type="Proteomes" id="UP001209755">
    <property type="component" value="Unassembled WGS sequence"/>
</dbReference>
<evidence type="ECO:0000313" key="2">
    <source>
        <dbReference type="Proteomes" id="UP001209755"/>
    </source>
</evidence>
<dbReference type="Gene3D" id="3.40.630.40">
    <property type="entry name" value="Zn-dependent exopeptidases"/>
    <property type="match status" value="1"/>
</dbReference>
<reference evidence="2" key="1">
    <citation type="submission" date="2023-07" db="EMBL/GenBank/DDBJ databases">
        <title>Genome sequencing of Purple Non-Sulfur Bacteria from various extreme environments.</title>
        <authorList>
            <person name="Mayer M."/>
        </authorList>
    </citation>
    <scope>NUCLEOTIDE SEQUENCE [LARGE SCALE GENOMIC DNA]</scope>
    <source>
        <strain evidence="2">DSM 17935</strain>
    </source>
</reference>
<name>A0ABT3H6S3_9HYPH</name>